<keyword evidence="3" id="KW-0378">Hydrolase</keyword>
<feature type="domain" description="Metalloprotease TldD/E central" evidence="8">
    <location>
        <begin position="152"/>
        <end position="255"/>
    </location>
</feature>
<dbReference type="SUPFAM" id="SSF111283">
    <property type="entry name" value="Putative modulator of DNA gyrase, PmbA/TldD"/>
    <property type="match status" value="1"/>
</dbReference>
<dbReference type="PANTHER" id="PTHR30624:SF4">
    <property type="entry name" value="METALLOPROTEASE TLDD"/>
    <property type="match status" value="1"/>
</dbReference>
<keyword evidence="4" id="KW-0482">Metalloprotease</keyword>
<dbReference type="Proteomes" id="UP000031599">
    <property type="component" value="Unassembled WGS sequence"/>
</dbReference>
<dbReference type="GO" id="GO:0006508">
    <property type="term" value="P:proteolysis"/>
    <property type="evidence" value="ECO:0007669"/>
    <property type="project" value="UniProtKB-KW"/>
</dbReference>
<evidence type="ECO:0000256" key="1">
    <source>
        <dbReference type="ARBA" id="ARBA00005836"/>
    </source>
</evidence>
<organism evidence="9 10">
    <name type="scientific">Enhygromyxa salina</name>
    <dbReference type="NCBI Taxonomy" id="215803"/>
    <lineage>
        <taxon>Bacteria</taxon>
        <taxon>Pseudomonadati</taxon>
        <taxon>Myxococcota</taxon>
        <taxon>Polyangia</taxon>
        <taxon>Nannocystales</taxon>
        <taxon>Nannocystaceae</taxon>
        <taxon>Enhygromyxa</taxon>
    </lineage>
</organism>
<dbReference type="PANTHER" id="PTHR30624">
    <property type="entry name" value="UNCHARACTERIZED PROTEIN TLDD AND PMBA"/>
    <property type="match status" value="1"/>
</dbReference>
<gene>
    <name evidence="9" type="ORF">DB30_05011</name>
</gene>
<dbReference type="InterPro" id="IPR035068">
    <property type="entry name" value="TldD/PmbA_N"/>
</dbReference>
<evidence type="ECO:0000256" key="4">
    <source>
        <dbReference type="ARBA" id="ARBA00023049"/>
    </source>
</evidence>
<proteinExistence type="inferred from homology"/>
<dbReference type="InterPro" id="IPR045569">
    <property type="entry name" value="Metalloprtase-TldD/E_C"/>
</dbReference>
<sequence length="500" mass="53283">MPKSATAKAKSTASAASPALVRKPEAPFMTGPQAISRDLAQQVLERALARGGDFADLYFEYRRSASISMEDGRVRSVGGSVDMGVGIRVVEGQGVGYAYAETLDPVAMLEAAQTASQIARAGAKTRPIKVRKRRTADVYSVESEVVDIEGRARVELLRRADKAARAASPKIVRVDASLVAVHKEILVVSSHGEQIDMVYDFQPMCRISVSAVAREGKRSESGSSSGGGRMGPEYFELVSPEDHGVEASRVALLNLDSREAPAGTFPIVLAPGDSGILLHEAVGHGLEADFNRKQTSNYCGRVGQSVASELVTVVDDPAIASSRGSINVDDEGVLPKSHRLIEAGKLRGYLQDRISADWFKTKPTGSGRRQSFRHEPMPRMTNTFMEEGQDAPEDIIRSVKRGVYAKKFSGGQVNISNGDFVFSLTEGYLIEDGKLTAPLKGVNLIGNGPEALATVSMVGHDFELSDGMWTCGKDGQSVPVGVGMPTVKLDSLTVGGSSVG</sequence>
<comment type="similarity">
    <text evidence="1">Belongs to the peptidase U62 family.</text>
</comment>
<keyword evidence="2" id="KW-0645">Protease</keyword>
<evidence type="ECO:0000313" key="9">
    <source>
        <dbReference type="EMBL" id="KIG15957.1"/>
    </source>
</evidence>
<dbReference type="GO" id="GO:0008237">
    <property type="term" value="F:metallopeptidase activity"/>
    <property type="evidence" value="ECO:0007669"/>
    <property type="project" value="UniProtKB-KW"/>
</dbReference>
<comment type="caution">
    <text evidence="9">The sequence shown here is derived from an EMBL/GenBank/DDBJ whole genome shotgun (WGS) entry which is preliminary data.</text>
</comment>
<dbReference type="RefSeq" id="WP_240480260.1">
    <property type="nucleotide sequence ID" value="NZ_JMCC02000044.1"/>
</dbReference>
<reference evidence="9 10" key="1">
    <citation type="submission" date="2014-12" db="EMBL/GenBank/DDBJ databases">
        <title>Genome assembly of Enhygromyxa salina DSM 15201.</title>
        <authorList>
            <person name="Sharma G."/>
            <person name="Subramanian S."/>
        </authorList>
    </citation>
    <scope>NUCLEOTIDE SEQUENCE [LARGE SCALE GENOMIC DNA]</scope>
    <source>
        <strain evidence="9 10">DSM 15201</strain>
    </source>
</reference>
<evidence type="ECO:0000259" key="6">
    <source>
        <dbReference type="Pfam" id="PF01523"/>
    </source>
</evidence>
<dbReference type="Gene3D" id="3.30.2290.10">
    <property type="entry name" value="PmbA/TldD superfamily"/>
    <property type="match status" value="1"/>
</dbReference>
<dbReference type="InterPro" id="IPR051463">
    <property type="entry name" value="Peptidase_U62_metallo"/>
</dbReference>
<feature type="domain" description="Metalloprotease TldD/E N-terminal" evidence="6">
    <location>
        <begin position="55"/>
        <end position="119"/>
    </location>
</feature>
<evidence type="ECO:0000256" key="5">
    <source>
        <dbReference type="SAM" id="MobiDB-lite"/>
    </source>
</evidence>
<dbReference type="Pfam" id="PF19289">
    <property type="entry name" value="PmbA_TldD_3rd"/>
    <property type="match status" value="1"/>
</dbReference>
<name>A0A0C2D7F6_9BACT</name>
<feature type="domain" description="Metalloprotease TldD/E C-terminal" evidence="7">
    <location>
        <begin position="263"/>
        <end position="496"/>
    </location>
</feature>
<evidence type="ECO:0000259" key="7">
    <source>
        <dbReference type="Pfam" id="PF19289"/>
    </source>
</evidence>
<dbReference type="InterPro" id="IPR036059">
    <property type="entry name" value="TldD/PmbA_sf"/>
</dbReference>
<dbReference type="GO" id="GO:0005829">
    <property type="term" value="C:cytosol"/>
    <property type="evidence" value="ECO:0007669"/>
    <property type="project" value="TreeGrafter"/>
</dbReference>
<dbReference type="InterPro" id="IPR045570">
    <property type="entry name" value="Metalloprtase-TldD/E_cen_dom"/>
</dbReference>
<dbReference type="InterPro" id="IPR025502">
    <property type="entry name" value="TldD"/>
</dbReference>
<accession>A0A0C2D7F6</accession>
<evidence type="ECO:0000256" key="3">
    <source>
        <dbReference type="ARBA" id="ARBA00022801"/>
    </source>
</evidence>
<dbReference type="PIRSF" id="PIRSF004919">
    <property type="entry name" value="TldD"/>
    <property type="match status" value="1"/>
</dbReference>
<dbReference type="Pfam" id="PF19290">
    <property type="entry name" value="PmbA_TldD_2nd"/>
    <property type="match status" value="1"/>
</dbReference>
<evidence type="ECO:0000313" key="10">
    <source>
        <dbReference type="Proteomes" id="UP000031599"/>
    </source>
</evidence>
<evidence type="ECO:0000256" key="2">
    <source>
        <dbReference type="ARBA" id="ARBA00022670"/>
    </source>
</evidence>
<protein>
    <submittedName>
        <fullName evidence="9">TldD protein</fullName>
    </submittedName>
</protein>
<evidence type="ECO:0000259" key="8">
    <source>
        <dbReference type="Pfam" id="PF19290"/>
    </source>
</evidence>
<feature type="region of interest" description="Disordered" evidence="5">
    <location>
        <begin position="212"/>
        <end position="233"/>
    </location>
</feature>
<dbReference type="Pfam" id="PF01523">
    <property type="entry name" value="PmbA_TldD_1st"/>
    <property type="match status" value="1"/>
</dbReference>
<dbReference type="AlphaFoldDB" id="A0A0C2D7F6"/>
<dbReference type="EMBL" id="JMCC02000044">
    <property type="protein sequence ID" value="KIG15957.1"/>
    <property type="molecule type" value="Genomic_DNA"/>
</dbReference>
<dbReference type="InterPro" id="IPR002510">
    <property type="entry name" value="Metalloprtase-TldD/E_N"/>
</dbReference>